<proteinExistence type="predicted"/>
<feature type="transmembrane region" description="Helical" evidence="1">
    <location>
        <begin position="410"/>
        <end position="430"/>
    </location>
</feature>
<dbReference type="GeneID" id="59256314"/>
<dbReference type="OrthoDB" id="28755at2759"/>
<accession>A0A8H6EMZ4</accession>
<feature type="transmembrane region" description="Helical" evidence="1">
    <location>
        <begin position="193"/>
        <end position="209"/>
    </location>
</feature>
<feature type="transmembrane region" description="Helical" evidence="1">
    <location>
        <begin position="256"/>
        <end position="275"/>
    </location>
</feature>
<name>A0A8H6EMZ4_9HELO</name>
<comment type="caution">
    <text evidence="2">The sequence shown here is derived from an EMBL/GenBank/DDBJ whole genome shotgun (WGS) entry which is preliminary data.</text>
</comment>
<dbReference type="PANTHER" id="PTHR37490">
    <property type="entry name" value="EXPRESSED PROTEIN"/>
    <property type="match status" value="1"/>
</dbReference>
<evidence type="ECO:0000256" key="1">
    <source>
        <dbReference type="SAM" id="Phobius"/>
    </source>
</evidence>
<feature type="transmembrane region" description="Helical" evidence="1">
    <location>
        <begin position="287"/>
        <end position="312"/>
    </location>
</feature>
<dbReference type="EMBL" id="JABFCT010000003">
    <property type="protein sequence ID" value="KAF5877830.1"/>
    <property type="molecule type" value="Genomic_DNA"/>
</dbReference>
<organism evidence="2 3">
    <name type="scientific">Botrytis fragariae</name>
    <dbReference type="NCBI Taxonomy" id="1964551"/>
    <lineage>
        <taxon>Eukaryota</taxon>
        <taxon>Fungi</taxon>
        <taxon>Dikarya</taxon>
        <taxon>Ascomycota</taxon>
        <taxon>Pezizomycotina</taxon>
        <taxon>Leotiomycetes</taxon>
        <taxon>Helotiales</taxon>
        <taxon>Sclerotiniaceae</taxon>
        <taxon>Botrytis</taxon>
    </lineage>
</organism>
<feature type="transmembrane region" description="Helical" evidence="1">
    <location>
        <begin position="332"/>
        <end position="350"/>
    </location>
</feature>
<feature type="transmembrane region" description="Helical" evidence="1">
    <location>
        <begin position="134"/>
        <end position="152"/>
    </location>
</feature>
<dbReference type="PANTHER" id="PTHR37490:SF1">
    <property type="entry name" value="GLYCOSYLTRANSFERASE 2-LIKE DOMAIN-CONTAINING PROTEIN"/>
    <property type="match status" value="1"/>
</dbReference>
<gene>
    <name evidence="2" type="ORF">Bfra_002200</name>
</gene>
<feature type="transmembrane region" description="Helical" evidence="1">
    <location>
        <begin position="53"/>
        <end position="72"/>
    </location>
</feature>
<keyword evidence="1" id="KW-0812">Transmembrane</keyword>
<dbReference type="Proteomes" id="UP000531561">
    <property type="component" value="Unassembled WGS sequence"/>
</dbReference>
<evidence type="ECO:0000313" key="2">
    <source>
        <dbReference type="EMBL" id="KAF5877830.1"/>
    </source>
</evidence>
<reference evidence="2 3" key="1">
    <citation type="journal article" date="2020" name="Phytopathology">
        <title>A high-quality genome resource of Botrytis fragariae, a new and rapidly spreading fungal pathogen causing strawberry gray mold in the U.S.A.</title>
        <authorList>
            <person name="Wu Y."/>
            <person name="Saski C.A."/>
            <person name="Schnabel G."/>
            <person name="Xiao S."/>
            <person name="Hu M."/>
        </authorList>
    </citation>
    <scope>NUCLEOTIDE SEQUENCE [LARGE SCALE GENOMIC DNA]</scope>
    <source>
        <strain evidence="2 3">BVB16</strain>
    </source>
</reference>
<keyword evidence="1" id="KW-1133">Transmembrane helix</keyword>
<feature type="transmembrane region" description="Helical" evidence="1">
    <location>
        <begin position="216"/>
        <end position="236"/>
    </location>
</feature>
<feature type="transmembrane region" description="Helical" evidence="1">
    <location>
        <begin position="164"/>
        <end position="187"/>
    </location>
</feature>
<protein>
    <submittedName>
        <fullName evidence="2">Uncharacterized protein</fullName>
    </submittedName>
</protein>
<sequence>MESNDYRILGAPLYPAVETDIEHSLDELKEGFSLNTCDFESSNGIDNLSWGKAVFWIFSSSISIYANKLLLLQRGFHYRMTAFIHCRARTNHHPALTISTFYFGLWLLTFIITSRYESRINVQSTTKGFQRTQSWFWMIPASLTSAVALPLLMEALMHMSSLPVLIMLFPLVHLIESLTLFICFSQSRSSKRLSLETLGIAVFTTLILYNEYRLTIPGVICGVGAFTMTGLSRALFVMASYKMNDHGDQTLPSYHGYILMTTTFGLLISGSLAYAQERNILEFYSELGTLALFFISSVTMVAAAFFGTSVLVYTPSSFSAGKHLDATTPFTISDVVVSGFSSIIVLLISLTLGPTSVVSWIQFTSYFLAIYCLIGYSKIDIFFENILGHIQCHLHYRLFNTAPSPTPQRIPVFVLKISLTTLAIIALYALSLSQIFGLQPGPTSSMDNLFTPVSSSFDIVISAYKETPESIARMLKAIKSTPYLSSHNTRVLIYTKDPTVSLSMLKNSTGADIVERLPNLGREGGTYLSHIVTHWNDLAAQTMFIQAHAHNIRELIPRIDSYLVPQTGMLSLGFSESTCYCNNCGDRFGWTDDWAMIPSLYESIYGSSCTDSTKILLSYKGQFIASARRIRGISRGIYENLLSTITSESGWSHDSRFVKENDSPDNPSFGFAVERMWGLLMQCANDDRVSTKCPSLLSGMTTGGDFGDCQCLDSQ</sequence>
<evidence type="ECO:0000313" key="3">
    <source>
        <dbReference type="Proteomes" id="UP000531561"/>
    </source>
</evidence>
<feature type="transmembrane region" description="Helical" evidence="1">
    <location>
        <begin position="93"/>
        <end position="114"/>
    </location>
</feature>
<dbReference type="RefSeq" id="XP_037196776.1">
    <property type="nucleotide sequence ID" value="XM_037332622.1"/>
</dbReference>
<keyword evidence="3" id="KW-1185">Reference proteome</keyword>
<keyword evidence="1" id="KW-0472">Membrane</keyword>
<dbReference type="AlphaFoldDB" id="A0A8H6EMZ4"/>